<name>A0A4Y9YGG2_9AGAM</name>
<feature type="compositionally biased region" description="Low complexity" evidence="1">
    <location>
        <begin position="1"/>
        <end position="17"/>
    </location>
</feature>
<dbReference type="PROSITE" id="PS50020">
    <property type="entry name" value="WW_DOMAIN_2"/>
    <property type="match status" value="1"/>
</dbReference>
<comment type="caution">
    <text evidence="3">The sequence shown here is derived from an EMBL/GenBank/DDBJ whole genome shotgun (WGS) entry which is preliminary data.</text>
</comment>
<sequence>MSAAASKSPSPSPDAGAVAANAERHRRRPPRLHPQSKSTASARARRLRPPRPHQSSPLRPMPPPSLRPPHPPAPAAGALTAGDWQAIWSPAHNAYYFFNAATQQTTWENPLQPTAGPSSSSASPPDASSAQSPSGTGAGAGAALPAIASMYALQEAAAAQGIDPSLAFLDPSLAGQAGPSGAYAYSAKFNARTGAFAKPDGRDPTHLSEYERAKRMSQVYFDVGAWEKEVEARKEEEEENGKKRKRPTKKDLVSLRSCLLWLLGTLRRYSARDTAVGVYVLRRLTHLPFQDRFKEQKRLKKIAKTAWLRT</sequence>
<evidence type="ECO:0000313" key="4">
    <source>
        <dbReference type="Proteomes" id="UP000298327"/>
    </source>
</evidence>
<evidence type="ECO:0000313" key="3">
    <source>
        <dbReference type="EMBL" id="TFY61634.1"/>
    </source>
</evidence>
<feature type="domain" description="WW" evidence="2">
    <location>
        <begin position="84"/>
        <end position="112"/>
    </location>
</feature>
<dbReference type="Proteomes" id="UP000298327">
    <property type="component" value="Unassembled WGS sequence"/>
</dbReference>
<feature type="region of interest" description="Disordered" evidence="1">
    <location>
        <begin position="108"/>
        <end position="140"/>
    </location>
</feature>
<reference evidence="3 4" key="1">
    <citation type="submission" date="2019-02" db="EMBL/GenBank/DDBJ databases">
        <title>Genome sequencing of the rare red list fungi Dentipellis fragilis.</title>
        <authorList>
            <person name="Buettner E."/>
            <person name="Kellner H."/>
        </authorList>
    </citation>
    <scope>NUCLEOTIDE SEQUENCE [LARGE SCALE GENOMIC DNA]</scope>
    <source>
        <strain evidence="3 4">DSM 105465</strain>
    </source>
</reference>
<dbReference type="Gene3D" id="2.20.70.10">
    <property type="match status" value="1"/>
</dbReference>
<evidence type="ECO:0000256" key="1">
    <source>
        <dbReference type="SAM" id="MobiDB-lite"/>
    </source>
</evidence>
<dbReference type="SUPFAM" id="SSF51045">
    <property type="entry name" value="WW domain"/>
    <property type="match status" value="1"/>
</dbReference>
<dbReference type="AlphaFoldDB" id="A0A4Y9YGG2"/>
<gene>
    <name evidence="3" type="ORF">EVG20_g6985</name>
</gene>
<dbReference type="PROSITE" id="PS01159">
    <property type="entry name" value="WW_DOMAIN_1"/>
    <property type="match status" value="1"/>
</dbReference>
<dbReference type="OrthoDB" id="2444812at2759"/>
<feature type="region of interest" description="Disordered" evidence="1">
    <location>
        <begin position="1"/>
        <end position="78"/>
    </location>
</feature>
<keyword evidence="4" id="KW-1185">Reference proteome</keyword>
<dbReference type="SMART" id="SM00456">
    <property type="entry name" value="WW"/>
    <property type="match status" value="1"/>
</dbReference>
<organism evidence="3 4">
    <name type="scientific">Dentipellis fragilis</name>
    <dbReference type="NCBI Taxonomy" id="205917"/>
    <lineage>
        <taxon>Eukaryota</taxon>
        <taxon>Fungi</taxon>
        <taxon>Dikarya</taxon>
        <taxon>Basidiomycota</taxon>
        <taxon>Agaricomycotina</taxon>
        <taxon>Agaricomycetes</taxon>
        <taxon>Russulales</taxon>
        <taxon>Hericiaceae</taxon>
        <taxon>Dentipellis</taxon>
    </lineage>
</organism>
<protein>
    <recommendedName>
        <fullName evidence="2">WW domain-containing protein</fullName>
    </recommendedName>
</protein>
<accession>A0A4Y9YGG2</accession>
<feature type="compositionally biased region" description="Pro residues" evidence="1">
    <location>
        <begin position="59"/>
        <end position="74"/>
    </location>
</feature>
<proteinExistence type="predicted"/>
<dbReference type="InterPro" id="IPR036020">
    <property type="entry name" value="WW_dom_sf"/>
</dbReference>
<feature type="compositionally biased region" description="Low complexity" evidence="1">
    <location>
        <begin position="115"/>
        <end position="140"/>
    </location>
</feature>
<dbReference type="Pfam" id="PF00397">
    <property type="entry name" value="WW"/>
    <property type="match status" value="1"/>
</dbReference>
<dbReference type="EMBL" id="SEOQ01000499">
    <property type="protein sequence ID" value="TFY61634.1"/>
    <property type="molecule type" value="Genomic_DNA"/>
</dbReference>
<dbReference type="CDD" id="cd00201">
    <property type="entry name" value="WW"/>
    <property type="match status" value="1"/>
</dbReference>
<dbReference type="InterPro" id="IPR001202">
    <property type="entry name" value="WW_dom"/>
</dbReference>
<evidence type="ECO:0000259" key="2">
    <source>
        <dbReference type="PROSITE" id="PS50020"/>
    </source>
</evidence>